<reference evidence="3 4" key="1">
    <citation type="submission" date="2023-07" db="EMBL/GenBank/DDBJ databases">
        <title>Sorghum-associated microbial communities from plants grown in Nebraska, USA.</title>
        <authorList>
            <person name="Schachtman D."/>
        </authorList>
    </citation>
    <scope>NUCLEOTIDE SEQUENCE [LARGE SCALE GENOMIC DNA]</scope>
    <source>
        <strain evidence="3 4">4099</strain>
    </source>
</reference>
<comment type="caution">
    <text evidence="3">The sequence shown here is derived from an EMBL/GenBank/DDBJ whole genome shotgun (WGS) entry which is preliminary data.</text>
</comment>
<protein>
    <recommendedName>
        <fullName evidence="5">DUF3667 domain-containing protein</fullName>
    </recommendedName>
</protein>
<evidence type="ECO:0000256" key="2">
    <source>
        <dbReference type="SAM" id="Phobius"/>
    </source>
</evidence>
<feature type="transmembrane region" description="Helical" evidence="2">
    <location>
        <begin position="361"/>
        <end position="385"/>
    </location>
</feature>
<evidence type="ECO:0000313" key="3">
    <source>
        <dbReference type="EMBL" id="MDR7194329.1"/>
    </source>
</evidence>
<feature type="transmembrane region" description="Helical" evidence="2">
    <location>
        <begin position="250"/>
        <end position="273"/>
    </location>
</feature>
<dbReference type="Pfam" id="PF12412">
    <property type="entry name" value="DUF3667"/>
    <property type="match status" value="1"/>
</dbReference>
<dbReference type="RefSeq" id="WP_310237442.1">
    <property type="nucleotide sequence ID" value="NZ_JAVDWO010000014.1"/>
</dbReference>
<dbReference type="Proteomes" id="UP001256588">
    <property type="component" value="Unassembled WGS sequence"/>
</dbReference>
<evidence type="ECO:0000313" key="4">
    <source>
        <dbReference type="Proteomes" id="UP001256588"/>
    </source>
</evidence>
<accession>A0ABU1XZX4</accession>
<keyword evidence="2" id="KW-0472">Membrane</keyword>
<sequence length="387" mass="42127">MSHAVLPSDDTHPPACENCATPLQGDFCHACGQSTHSPVRHVAHAVEEVFESFWHLDGRIFRTVRDLFVPGRIASRYLDGQRVRYVAPMRLFVILTLLTFFVAKFVVQDAMQSLEPGQVRTDDVAVEFSQARTDDDVRAVLDAALAGIDETRRTVGALPGVSPQLDIAETQVRAHARSRLAELGADDASPAAAETIANATSTPVDAQGAAATKPAADGARTTPRTPPTVGGPIGERIERNVMRLRDEPQLYARAVLGVAPTALFILVPLFAVLLKLLYLFQGRLYLEHVVVGLYSHAALMLGLLLVFCGALVIPWLGLHALWGAGAVVVLQSLLLWAMPVYLLLMQKRVYGQSWPWTLVKFVIIGVLYFALFLSVAIPMAGYALYAL</sequence>
<keyword evidence="2" id="KW-0812">Transmembrane</keyword>
<feature type="transmembrane region" description="Helical" evidence="2">
    <location>
        <begin position="293"/>
        <end position="313"/>
    </location>
</feature>
<keyword evidence="4" id="KW-1185">Reference proteome</keyword>
<evidence type="ECO:0008006" key="5">
    <source>
        <dbReference type="Google" id="ProtNLM"/>
    </source>
</evidence>
<keyword evidence="2" id="KW-1133">Transmembrane helix</keyword>
<organism evidence="3 4">
    <name type="scientific">Luteimonas terrae</name>
    <dbReference type="NCBI Taxonomy" id="1530191"/>
    <lineage>
        <taxon>Bacteria</taxon>
        <taxon>Pseudomonadati</taxon>
        <taxon>Pseudomonadota</taxon>
        <taxon>Gammaproteobacteria</taxon>
        <taxon>Lysobacterales</taxon>
        <taxon>Lysobacteraceae</taxon>
        <taxon>Luteimonas</taxon>
    </lineage>
</organism>
<evidence type="ECO:0000256" key="1">
    <source>
        <dbReference type="SAM" id="MobiDB-lite"/>
    </source>
</evidence>
<dbReference type="InterPro" id="IPR022134">
    <property type="entry name" value="DUF3667"/>
</dbReference>
<feature type="transmembrane region" description="Helical" evidence="2">
    <location>
        <begin position="85"/>
        <end position="107"/>
    </location>
</feature>
<gene>
    <name evidence="3" type="ORF">J2W68_003074</name>
</gene>
<feature type="region of interest" description="Disordered" evidence="1">
    <location>
        <begin position="199"/>
        <end position="232"/>
    </location>
</feature>
<feature type="transmembrane region" description="Helical" evidence="2">
    <location>
        <begin position="320"/>
        <end position="341"/>
    </location>
</feature>
<name>A0ABU1XZX4_9GAMM</name>
<feature type="compositionally biased region" description="Low complexity" evidence="1">
    <location>
        <begin position="205"/>
        <end position="230"/>
    </location>
</feature>
<proteinExistence type="predicted"/>
<dbReference type="EMBL" id="JAVDWO010000014">
    <property type="protein sequence ID" value="MDR7194329.1"/>
    <property type="molecule type" value="Genomic_DNA"/>
</dbReference>